<feature type="domain" description="FAD dependent oxidoreductase" evidence="1">
    <location>
        <begin position="6"/>
        <end position="355"/>
    </location>
</feature>
<name>A0A1T4P6C5_9FIRM</name>
<dbReference type="SUPFAM" id="SSF54373">
    <property type="entry name" value="FAD-linked reductases, C-terminal domain"/>
    <property type="match status" value="1"/>
</dbReference>
<dbReference type="RefSeq" id="WP_078810502.1">
    <property type="nucleotide sequence ID" value="NZ_FUWM01000017.1"/>
</dbReference>
<evidence type="ECO:0000259" key="2">
    <source>
        <dbReference type="Pfam" id="PF04324"/>
    </source>
</evidence>
<dbReference type="AlphaFoldDB" id="A0A1T4P6C5"/>
<organism evidence="3 4">
    <name type="scientific">Selenihalanaerobacter shriftii</name>
    <dbReference type="NCBI Taxonomy" id="142842"/>
    <lineage>
        <taxon>Bacteria</taxon>
        <taxon>Bacillati</taxon>
        <taxon>Bacillota</taxon>
        <taxon>Clostridia</taxon>
        <taxon>Halanaerobiales</taxon>
        <taxon>Halobacteroidaceae</taxon>
        <taxon>Selenihalanaerobacter</taxon>
    </lineage>
</organism>
<keyword evidence="4" id="KW-1185">Reference proteome</keyword>
<dbReference type="Pfam" id="PF01266">
    <property type="entry name" value="DAO"/>
    <property type="match status" value="1"/>
</dbReference>
<accession>A0A1T4P6C5</accession>
<protein>
    <submittedName>
        <fullName evidence="3">Glycerol-3-phosphate dehydrogenase</fullName>
    </submittedName>
</protein>
<reference evidence="4" key="1">
    <citation type="submission" date="2017-02" db="EMBL/GenBank/DDBJ databases">
        <authorList>
            <person name="Varghese N."/>
            <person name="Submissions S."/>
        </authorList>
    </citation>
    <scope>NUCLEOTIDE SEQUENCE [LARGE SCALE GENOMIC DNA]</scope>
    <source>
        <strain evidence="4">ATCC BAA-73</strain>
    </source>
</reference>
<evidence type="ECO:0000259" key="1">
    <source>
        <dbReference type="Pfam" id="PF01266"/>
    </source>
</evidence>
<dbReference type="InterPro" id="IPR041854">
    <property type="entry name" value="BFD-like_2Fe2S-bd_dom_sf"/>
</dbReference>
<dbReference type="PANTHER" id="PTHR42720:SF1">
    <property type="entry name" value="GLYCEROL 3-PHOSPHATE OXIDASE"/>
    <property type="match status" value="1"/>
</dbReference>
<dbReference type="Gene3D" id="1.10.10.1100">
    <property type="entry name" value="BFD-like [2Fe-2S]-binding domain"/>
    <property type="match status" value="1"/>
</dbReference>
<sequence>MKETEVVIIGGGVIGTAIARELANYNVDVVLVEKDADLASGTSKANSGIIHAGYNADPTKLKGRLNVRSNKLFDQLTKELNVPFKRIGSLVVAKAEEEIEVLKELKKRGEENGLKDLKIVQGSQLVDLEPNLNEEIIAALYAPTAGIICPYELTIAQGENAAKNGVEVLLETEVTDIEVKYNHKLIKTNQGEIKTDYVINAAGVYADKVARMVGIDDFEITPRRGEYYLFDKEKGSEVNHVIFQVPTEVSKGILVTPTVDDNLLIGPNAEVIDDKDNVATTRKGLDEVINGAKRTLPELSLRGLVTEFTGLRAAEVKSGDFIIEAAKEVKDFINVAGIQSPGLSCAPAIGEMVAEILQEEGLHLVTKETFEPYREEPVRFRELTYEERAELVEKDNNYGQIICRCETVTEGEIVDAIHRPVPATTIGAIKRRTRAGMGRCQGGFCSPRVAEIISRELDIPMTEITKEGKGFEILVEPAKESLQAEVSDNE</sequence>
<dbReference type="OrthoDB" id="9801699at2"/>
<evidence type="ECO:0000313" key="3">
    <source>
        <dbReference type="EMBL" id="SJZ86999.1"/>
    </source>
</evidence>
<dbReference type="STRING" id="142842.SAMN02745118_02072"/>
<gene>
    <name evidence="3" type="ORF">SAMN02745118_02072</name>
</gene>
<proteinExistence type="predicted"/>
<feature type="domain" description="BFD-like [2Fe-2S]-binding" evidence="2">
    <location>
        <begin position="401"/>
        <end position="454"/>
    </location>
</feature>
<dbReference type="Pfam" id="PF04324">
    <property type="entry name" value="Fer2_BFD"/>
    <property type="match status" value="1"/>
</dbReference>
<dbReference type="PANTHER" id="PTHR42720">
    <property type="entry name" value="GLYCEROL-3-PHOSPHATE DEHYDROGENASE"/>
    <property type="match status" value="1"/>
</dbReference>
<dbReference type="Gene3D" id="3.50.50.60">
    <property type="entry name" value="FAD/NAD(P)-binding domain"/>
    <property type="match status" value="1"/>
</dbReference>
<dbReference type="EMBL" id="FUWM01000017">
    <property type="protein sequence ID" value="SJZ86999.1"/>
    <property type="molecule type" value="Genomic_DNA"/>
</dbReference>
<dbReference type="CDD" id="cd19946">
    <property type="entry name" value="GlpA-like_Fer2_BFD-like"/>
    <property type="match status" value="1"/>
</dbReference>
<dbReference type="InterPro" id="IPR007419">
    <property type="entry name" value="BFD-like_2Fe2S-bd_dom"/>
</dbReference>
<dbReference type="InterPro" id="IPR052745">
    <property type="entry name" value="G3P_Oxidase/Oxidoreductase"/>
</dbReference>
<dbReference type="Gene3D" id="3.30.9.10">
    <property type="entry name" value="D-Amino Acid Oxidase, subunit A, domain 2"/>
    <property type="match status" value="1"/>
</dbReference>
<dbReference type="Proteomes" id="UP000190625">
    <property type="component" value="Unassembled WGS sequence"/>
</dbReference>
<evidence type="ECO:0000313" key="4">
    <source>
        <dbReference type="Proteomes" id="UP000190625"/>
    </source>
</evidence>
<dbReference type="InterPro" id="IPR036188">
    <property type="entry name" value="FAD/NAD-bd_sf"/>
</dbReference>
<dbReference type="InterPro" id="IPR006076">
    <property type="entry name" value="FAD-dep_OxRdtase"/>
</dbReference>
<dbReference type="SUPFAM" id="SSF51905">
    <property type="entry name" value="FAD/NAD(P)-binding domain"/>
    <property type="match status" value="1"/>
</dbReference>